<gene>
    <name evidence="1" type="ORF">UFOVP703_50</name>
</gene>
<evidence type="ECO:0000313" key="1">
    <source>
        <dbReference type="EMBL" id="CAB4159015.1"/>
    </source>
</evidence>
<sequence>MLIYSWSNFFGANRALDPRRLQEGVGVNVVDLRPGLAKMVGFNAANTVVTTGGVTPLLSAYRMNSSVVSDTGTWIQWPQDVNVVRSLIPTDPTEEIFYTGDGAPKRTDTTLGLPAAPFPAASRPLGVAKPPTAMLAAVATPGGGASESRVYVDTFRNDKSRESAPGTSVTLVCNGGSTVNLTGLAAVPGGYPDINTRLIYVSTDGGPFRLCVTQASGVSTALDAGARGAILQTGGSEDRPAHEVPPSNMIGLIGLFNGMLGGFFDKTYCISEPQKPWAWPVQYQASVRFPIISSGTWGNNWLLTTTGSPVLLSGTSPLGMVENPLDFPHANLSKRSTVSLPGGVAWAGPEGLCFVGEGVGAQIVTEGILLPEQWEAMNPSSMVGGRWGRYYLGFYNDGVPKGFIIDPRNPQGITYLTQGARGTYFDPISGRLYLLAEGNVIRRWNHPAGAALPATFRTGIFRHPYPTNAGAAMVVADTPTSVLFTLWANVLQADKSLVWTAILSRAVTTNQPFTLPSGYLASEFQLELVGSASGCLLAEELRDIV</sequence>
<reference evidence="1" key="1">
    <citation type="submission" date="2020-04" db="EMBL/GenBank/DDBJ databases">
        <authorList>
            <person name="Chiriac C."/>
            <person name="Salcher M."/>
            <person name="Ghai R."/>
            <person name="Kavagutti S V."/>
        </authorList>
    </citation>
    <scope>NUCLEOTIDE SEQUENCE</scope>
</reference>
<accession>A0A6J5NPF4</accession>
<organism evidence="1">
    <name type="scientific">uncultured Caudovirales phage</name>
    <dbReference type="NCBI Taxonomy" id="2100421"/>
    <lineage>
        <taxon>Viruses</taxon>
        <taxon>Duplodnaviria</taxon>
        <taxon>Heunggongvirae</taxon>
        <taxon>Uroviricota</taxon>
        <taxon>Caudoviricetes</taxon>
        <taxon>Peduoviridae</taxon>
        <taxon>Maltschvirus</taxon>
        <taxon>Maltschvirus maltsch</taxon>
    </lineage>
</organism>
<dbReference type="EMBL" id="LR796673">
    <property type="protein sequence ID" value="CAB4159015.1"/>
    <property type="molecule type" value="Genomic_DNA"/>
</dbReference>
<name>A0A6J5NPF4_9CAUD</name>
<proteinExistence type="predicted"/>
<protein>
    <submittedName>
        <fullName evidence="1">Uncharacterized protein</fullName>
    </submittedName>
</protein>